<evidence type="ECO:0000313" key="1">
    <source>
        <dbReference type="EMBL" id="SHM56759.1"/>
    </source>
</evidence>
<dbReference type="EMBL" id="FRCP01000012">
    <property type="protein sequence ID" value="SHM56759.1"/>
    <property type="molecule type" value="Genomic_DNA"/>
</dbReference>
<evidence type="ECO:0000313" key="2">
    <source>
        <dbReference type="Proteomes" id="UP000184038"/>
    </source>
</evidence>
<dbReference type="STRING" id="1120996.SAMN02746066_02424"/>
<proteinExistence type="predicted"/>
<dbReference type="InterPro" id="IPR027417">
    <property type="entry name" value="P-loop_NTPase"/>
</dbReference>
<keyword evidence="2" id="KW-1185">Reference proteome</keyword>
<organism evidence="1 2">
    <name type="scientific">Anaerosporobacter mobilis DSM 15930</name>
    <dbReference type="NCBI Taxonomy" id="1120996"/>
    <lineage>
        <taxon>Bacteria</taxon>
        <taxon>Bacillati</taxon>
        <taxon>Bacillota</taxon>
        <taxon>Clostridia</taxon>
        <taxon>Lachnospirales</taxon>
        <taxon>Lachnospiraceae</taxon>
        <taxon>Anaerosporobacter</taxon>
    </lineage>
</organism>
<accession>A0A1M7JUP6</accession>
<dbReference type="Gene3D" id="3.40.50.300">
    <property type="entry name" value="P-loop containing nucleotide triphosphate hydrolases"/>
    <property type="match status" value="1"/>
</dbReference>
<gene>
    <name evidence="1" type="ORF">SAMN02746066_02424</name>
</gene>
<reference evidence="1 2" key="1">
    <citation type="submission" date="2016-11" db="EMBL/GenBank/DDBJ databases">
        <authorList>
            <person name="Jaros S."/>
            <person name="Januszkiewicz K."/>
            <person name="Wedrychowicz H."/>
        </authorList>
    </citation>
    <scope>NUCLEOTIDE SEQUENCE [LARGE SCALE GENOMIC DNA]</scope>
    <source>
        <strain evidence="1 2">DSM 15930</strain>
    </source>
</reference>
<protein>
    <recommendedName>
        <fullName evidence="3">ABC-2 type transport system ATP-binding protein</fullName>
    </recommendedName>
</protein>
<dbReference type="AlphaFoldDB" id="A0A1M7JUP6"/>
<dbReference type="RefSeq" id="WP_073288007.1">
    <property type="nucleotide sequence ID" value="NZ_FRCP01000012.1"/>
</dbReference>
<evidence type="ECO:0008006" key="3">
    <source>
        <dbReference type="Google" id="ProtNLM"/>
    </source>
</evidence>
<dbReference type="SUPFAM" id="SSF52540">
    <property type="entry name" value="P-loop containing nucleoside triphosphate hydrolases"/>
    <property type="match status" value="1"/>
</dbReference>
<name>A0A1M7JUP6_9FIRM</name>
<sequence length="227" mass="26513">MLNIRIKNIASCNRQNSKYFMNIQENSIVKFEGDLARVIFDVLLGKTPYHGDIILNETSMVADLPAYMKLIQYISLNNRKRIDNIAVREYIDIFSVLTVEREDHETSFSFIESMLHFMNLDYLLEQNMSQVSEDEKLLIEIIATSQKRPKLILLEDFWLYSSSACKDKIIEFLQCYIDSQNAIGIILSSDSVLSNDFFDYSYKIGMGEIKKVNYKVKKKKFKELHNV</sequence>
<dbReference type="Proteomes" id="UP000184038">
    <property type="component" value="Unassembled WGS sequence"/>
</dbReference>